<keyword evidence="2" id="KW-1185">Reference proteome</keyword>
<accession>A0A0V1FT02</accession>
<reference evidence="1 2" key="1">
    <citation type="submission" date="2015-01" db="EMBL/GenBank/DDBJ databases">
        <title>Evolution of Trichinella species and genotypes.</title>
        <authorList>
            <person name="Korhonen P.K."/>
            <person name="Edoardo P."/>
            <person name="Giuseppe L.R."/>
            <person name="Gasser R.B."/>
        </authorList>
    </citation>
    <scope>NUCLEOTIDE SEQUENCE [LARGE SCALE GENOMIC DNA]</scope>
    <source>
        <strain evidence="1">ISS470</strain>
    </source>
</reference>
<proteinExistence type="predicted"/>
<dbReference type="Proteomes" id="UP000054995">
    <property type="component" value="Unassembled WGS sequence"/>
</dbReference>
<protein>
    <submittedName>
        <fullName evidence="1">Uncharacterized protein</fullName>
    </submittedName>
</protein>
<evidence type="ECO:0000313" key="2">
    <source>
        <dbReference type="Proteomes" id="UP000054995"/>
    </source>
</evidence>
<organism evidence="1 2">
    <name type="scientific">Trichinella pseudospiralis</name>
    <name type="common">Parasitic roundworm</name>
    <dbReference type="NCBI Taxonomy" id="6337"/>
    <lineage>
        <taxon>Eukaryota</taxon>
        <taxon>Metazoa</taxon>
        <taxon>Ecdysozoa</taxon>
        <taxon>Nematoda</taxon>
        <taxon>Enoplea</taxon>
        <taxon>Dorylaimia</taxon>
        <taxon>Trichinellida</taxon>
        <taxon>Trichinellidae</taxon>
        <taxon>Trichinella</taxon>
    </lineage>
</organism>
<dbReference type="EMBL" id="JYDT01000034">
    <property type="protein sequence ID" value="KRY89194.1"/>
    <property type="molecule type" value="Genomic_DNA"/>
</dbReference>
<sequence>MRQTTSIGWKFLQLRPTSYVSTYTSATSASYHDASYQISQDVGNEEASGYVHSTPPPIVSDRSIPIMSTFEEKELARETGNLERVDLFIELGKLFPID</sequence>
<dbReference type="AlphaFoldDB" id="A0A0V1FT02"/>
<evidence type="ECO:0000313" key="1">
    <source>
        <dbReference type="EMBL" id="KRY89194.1"/>
    </source>
</evidence>
<name>A0A0V1FT02_TRIPS</name>
<gene>
    <name evidence="1" type="ORF">T4D_7473</name>
</gene>
<comment type="caution">
    <text evidence="1">The sequence shown here is derived from an EMBL/GenBank/DDBJ whole genome shotgun (WGS) entry which is preliminary data.</text>
</comment>